<dbReference type="Proteomes" id="UP000824469">
    <property type="component" value="Unassembled WGS sequence"/>
</dbReference>
<organism evidence="2 3">
    <name type="scientific">Taxus chinensis</name>
    <name type="common">Chinese yew</name>
    <name type="synonym">Taxus wallichiana var. chinensis</name>
    <dbReference type="NCBI Taxonomy" id="29808"/>
    <lineage>
        <taxon>Eukaryota</taxon>
        <taxon>Viridiplantae</taxon>
        <taxon>Streptophyta</taxon>
        <taxon>Embryophyta</taxon>
        <taxon>Tracheophyta</taxon>
        <taxon>Spermatophyta</taxon>
        <taxon>Pinopsida</taxon>
        <taxon>Pinidae</taxon>
        <taxon>Conifers II</taxon>
        <taxon>Cupressales</taxon>
        <taxon>Taxaceae</taxon>
        <taxon>Taxus</taxon>
    </lineage>
</organism>
<gene>
    <name evidence="2" type="ORF">KI387_011641</name>
</gene>
<evidence type="ECO:0000256" key="1">
    <source>
        <dbReference type="SAM" id="MobiDB-lite"/>
    </source>
</evidence>
<keyword evidence="3" id="KW-1185">Reference proteome</keyword>
<evidence type="ECO:0000313" key="2">
    <source>
        <dbReference type="EMBL" id="KAH9300058.1"/>
    </source>
</evidence>
<dbReference type="AlphaFoldDB" id="A0AA38CJX0"/>
<feature type="region of interest" description="Disordered" evidence="1">
    <location>
        <begin position="146"/>
        <end position="171"/>
    </location>
</feature>
<proteinExistence type="predicted"/>
<protein>
    <submittedName>
        <fullName evidence="2">Uncharacterized protein</fullName>
    </submittedName>
</protein>
<name>A0AA38CJX0_TAXCH</name>
<dbReference type="EMBL" id="JAHRHJ020000009">
    <property type="protein sequence ID" value="KAH9300058.1"/>
    <property type="molecule type" value="Genomic_DNA"/>
</dbReference>
<sequence>MTTHEVVIEGLAGISRQTQLISYDHVGQYLQRRNTSSGGSSSNSDAHNEVYTRAYLISLDEFEAFTTPAQTHRLGRIMAANLLRAYEASAPVCGASQPAPFTHMTYIQLLTENIMDLDVLGLSQLGSLGNIFASVEVEGGNSIDLETRSAKGATEPSEGSGTRLIARRRLQ</sequence>
<comment type="caution">
    <text evidence="2">The sequence shown here is derived from an EMBL/GenBank/DDBJ whole genome shotgun (WGS) entry which is preliminary data.</text>
</comment>
<evidence type="ECO:0000313" key="3">
    <source>
        <dbReference type="Proteomes" id="UP000824469"/>
    </source>
</evidence>
<reference evidence="2 3" key="1">
    <citation type="journal article" date="2021" name="Nat. Plants">
        <title>The Taxus genome provides insights into paclitaxel biosynthesis.</title>
        <authorList>
            <person name="Xiong X."/>
            <person name="Gou J."/>
            <person name="Liao Q."/>
            <person name="Li Y."/>
            <person name="Zhou Q."/>
            <person name="Bi G."/>
            <person name="Li C."/>
            <person name="Du R."/>
            <person name="Wang X."/>
            <person name="Sun T."/>
            <person name="Guo L."/>
            <person name="Liang H."/>
            <person name="Lu P."/>
            <person name="Wu Y."/>
            <person name="Zhang Z."/>
            <person name="Ro D.K."/>
            <person name="Shang Y."/>
            <person name="Huang S."/>
            <person name="Yan J."/>
        </authorList>
    </citation>
    <scope>NUCLEOTIDE SEQUENCE [LARGE SCALE GENOMIC DNA]</scope>
    <source>
        <strain evidence="2">Ta-2019</strain>
    </source>
</reference>
<accession>A0AA38CJX0</accession>